<organism evidence="3 4">
    <name type="scientific">Cohnella fermenti</name>
    <dbReference type="NCBI Taxonomy" id="2565925"/>
    <lineage>
        <taxon>Bacteria</taxon>
        <taxon>Bacillati</taxon>
        <taxon>Bacillota</taxon>
        <taxon>Bacilli</taxon>
        <taxon>Bacillales</taxon>
        <taxon>Paenibacillaceae</taxon>
        <taxon>Cohnella</taxon>
    </lineage>
</organism>
<sequence>MRTIERASIGGRTIDVCLPPSYFTSGKRYPVVYVMGGGELVKHCENHLHRLFLEGWLPELILAGVEAFDGHYRACVDELAGRIKPYVDENYRTVADGARTAIVGSAGGGLIPLYAAHLRPDAFGLIGALSPSLGDEGAMGFLREQSAVPEPLRIFLSVGAQEGIAERDARRNAAMYALELRRRWQSQGLGEDRLAFELEEDGTHDTMFIARYFPQALLWFYGQDAERPPGMTGQGAAEPLRYEIPGTDTYRLRSEHTGLGYCIFVSQPIRSAPAEGYPALYAVDGNAHFGSMAEAMRMQSWHPEGIAPGLIVGIGYESEEPFVYGRRMYDFTVETPESELRSDGMAWPPTGGADSFLLFLEQELLPFIRSRYPVDVSRQSLFGHSLGGLFALYALFDRPSPFRSFVAGSPSIWWNKYHLLSKVPEFEARLGRGAVQAELILAVGSEEEPSMIEDAVQLCRRLKPYENRGLEIACMLIEGEDHLSVIHPMISKVFRQIFRNGRATQNG</sequence>
<protein>
    <submittedName>
        <fullName evidence="3">Alpha/beta hydrolase</fullName>
    </submittedName>
</protein>
<dbReference type="PANTHER" id="PTHR40841:SF2">
    <property type="entry name" value="SIDEROPHORE-DEGRADING ESTERASE (EUROFUNG)"/>
    <property type="match status" value="1"/>
</dbReference>
<dbReference type="InterPro" id="IPR052558">
    <property type="entry name" value="Siderophore_Hydrolase_D"/>
</dbReference>
<reference evidence="3 4" key="1">
    <citation type="submission" date="2019-04" db="EMBL/GenBank/DDBJ databases">
        <title>Cohnella sp. nov. isolated from preserved vegetables.</title>
        <authorList>
            <person name="Lin S.-Y."/>
            <person name="Hung M.-H."/>
            <person name="Young C.-C."/>
        </authorList>
    </citation>
    <scope>NUCLEOTIDE SEQUENCE [LARGE SCALE GENOMIC DNA]</scope>
    <source>
        <strain evidence="3 4">CC-MHH1044</strain>
    </source>
</reference>
<dbReference type="InterPro" id="IPR029058">
    <property type="entry name" value="AB_hydrolase_fold"/>
</dbReference>
<gene>
    <name evidence="3" type="ORF">E6C55_07855</name>
</gene>
<dbReference type="Pfam" id="PF00756">
    <property type="entry name" value="Esterase"/>
    <property type="match status" value="2"/>
</dbReference>
<evidence type="ECO:0000313" key="4">
    <source>
        <dbReference type="Proteomes" id="UP000310636"/>
    </source>
</evidence>
<evidence type="ECO:0000313" key="3">
    <source>
        <dbReference type="EMBL" id="THF81636.1"/>
    </source>
</evidence>
<dbReference type="AlphaFoldDB" id="A0A4S4C205"/>
<dbReference type="Gene3D" id="3.40.50.1820">
    <property type="entry name" value="alpha/beta hydrolase"/>
    <property type="match status" value="2"/>
</dbReference>
<comment type="caution">
    <text evidence="3">The sequence shown here is derived from an EMBL/GenBank/DDBJ whole genome shotgun (WGS) entry which is preliminary data.</text>
</comment>
<dbReference type="InterPro" id="IPR000801">
    <property type="entry name" value="Esterase-like"/>
</dbReference>
<dbReference type="RefSeq" id="WP_136369232.1">
    <property type="nucleotide sequence ID" value="NZ_SSOB01000008.1"/>
</dbReference>
<keyword evidence="2 3" id="KW-0378">Hydrolase</keyword>
<evidence type="ECO:0000256" key="1">
    <source>
        <dbReference type="ARBA" id="ARBA00005622"/>
    </source>
</evidence>
<comment type="similarity">
    <text evidence="1">Belongs to the esterase D family.</text>
</comment>
<keyword evidence="4" id="KW-1185">Reference proteome</keyword>
<dbReference type="SUPFAM" id="SSF53474">
    <property type="entry name" value="alpha/beta-Hydrolases"/>
    <property type="match status" value="2"/>
</dbReference>
<evidence type="ECO:0000256" key="2">
    <source>
        <dbReference type="ARBA" id="ARBA00022801"/>
    </source>
</evidence>
<dbReference type="Proteomes" id="UP000310636">
    <property type="component" value="Unassembled WGS sequence"/>
</dbReference>
<proteinExistence type="inferred from homology"/>
<dbReference type="PANTHER" id="PTHR40841">
    <property type="entry name" value="SIDEROPHORE TRIACETYLFUSARININE C ESTERASE"/>
    <property type="match status" value="1"/>
</dbReference>
<dbReference type="OrthoDB" id="9784036at2"/>
<accession>A0A4S4C205</accession>
<dbReference type="GO" id="GO:0016788">
    <property type="term" value="F:hydrolase activity, acting on ester bonds"/>
    <property type="evidence" value="ECO:0007669"/>
    <property type="project" value="TreeGrafter"/>
</dbReference>
<name>A0A4S4C205_9BACL</name>
<dbReference type="EMBL" id="SSOB01000008">
    <property type="protein sequence ID" value="THF81636.1"/>
    <property type="molecule type" value="Genomic_DNA"/>
</dbReference>